<evidence type="ECO:0000256" key="1">
    <source>
        <dbReference type="SAM" id="MobiDB-lite"/>
    </source>
</evidence>
<feature type="region of interest" description="Disordered" evidence="1">
    <location>
        <begin position="23"/>
        <end position="67"/>
    </location>
</feature>
<proteinExistence type="predicted"/>
<evidence type="ECO:0000313" key="3">
    <source>
        <dbReference type="Proteomes" id="UP001172743"/>
    </source>
</evidence>
<dbReference type="Proteomes" id="UP001172743">
    <property type="component" value="Unassembled WGS sequence"/>
</dbReference>
<feature type="compositionally biased region" description="Polar residues" evidence="1">
    <location>
        <begin position="23"/>
        <end position="45"/>
    </location>
</feature>
<evidence type="ECO:0000313" key="2">
    <source>
        <dbReference type="EMBL" id="MDN4494360.1"/>
    </source>
</evidence>
<gene>
    <name evidence="2" type="ORF">QYB95_12480</name>
</gene>
<evidence type="ECO:0008006" key="4">
    <source>
        <dbReference type="Google" id="ProtNLM"/>
    </source>
</evidence>
<dbReference type="RefSeq" id="WP_301138660.1">
    <property type="nucleotide sequence ID" value="NZ_JAUHTQ010000009.1"/>
</dbReference>
<comment type="caution">
    <text evidence="2">The sequence shown here is derived from an EMBL/GenBank/DDBJ whole genome shotgun (WGS) entry which is preliminary data.</text>
</comment>
<dbReference type="EMBL" id="JAUHTQ010000009">
    <property type="protein sequence ID" value="MDN4494360.1"/>
    <property type="molecule type" value="Genomic_DNA"/>
</dbReference>
<organism evidence="2 3">
    <name type="scientific">Ureibacillus aquaedulcis</name>
    <dbReference type="NCBI Taxonomy" id="3058421"/>
    <lineage>
        <taxon>Bacteria</taxon>
        <taxon>Bacillati</taxon>
        <taxon>Bacillota</taxon>
        <taxon>Bacilli</taxon>
        <taxon>Bacillales</taxon>
        <taxon>Caryophanaceae</taxon>
        <taxon>Ureibacillus</taxon>
    </lineage>
</organism>
<keyword evidence="3" id="KW-1185">Reference proteome</keyword>
<name>A0ABT8GSG6_9BACL</name>
<sequence>MGTLEIIILLFFAVSIIWTIKTNKSAKNETSAASAKGTSDSSAPSKENAKKKQSQKPTQVAATMSEDGEENIDYIKLSSDDYKRCNQCEKVIGVKDNFCSYCGLPNPQTN</sequence>
<accession>A0ABT8GSG6</accession>
<reference evidence="2" key="1">
    <citation type="submission" date="2023-07" db="EMBL/GenBank/DDBJ databases">
        <title>Ureibacillus sp. isolated from freshwater well.</title>
        <authorList>
            <person name="Kirdat K."/>
            <person name="Bhatt A."/>
            <person name="Teware R."/>
            <person name="Bhavsar Y."/>
            <person name="Yadav A."/>
        </authorList>
    </citation>
    <scope>NUCLEOTIDE SEQUENCE</scope>
    <source>
        <strain evidence="2">BA0131</strain>
    </source>
</reference>
<protein>
    <recommendedName>
        <fullName evidence="4">Zinc ribbon domain-containing protein</fullName>
    </recommendedName>
</protein>